<name>A0A382QU11_9ZZZZ</name>
<keyword evidence="1" id="KW-0812">Transmembrane</keyword>
<keyword evidence="1" id="KW-0472">Membrane</keyword>
<accession>A0A382QU11</accession>
<keyword evidence="1" id="KW-1133">Transmembrane helix</keyword>
<evidence type="ECO:0000313" key="2">
    <source>
        <dbReference type="EMBL" id="SVC88388.1"/>
    </source>
</evidence>
<organism evidence="2">
    <name type="scientific">marine metagenome</name>
    <dbReference type="NCBI Taxonomy" id="408172"/>
    <lineage>
        <taxon>unclassified sequences</taxon>
        <taxon>metagenomes</taxon>
        <taxon>ecological metagenomes</taxon>
    </lineage>
</organism>
<evidence type="ECO:0000256" key="1">
    <source>
        <dbReference type="SAM" id="Phobius"/>
    </source>
</evidence>
<protein>
    <submittedName>
        <fullName evidence="2">Uncharacterized protein</fullName>
    </submittedName>
</protein>
<proteinExistence type="predicted"/>
<dbReference type="EMBL" id="UINC01116558">
    <property type="protein sequence ID" value="SVC88388.1"/>
    <property type="molecule type" value="Genomic_DNA"/>
</dbReference>
<reference evidence="2" key="1">
    <citation type="submission" date="2018-05" db="EMBL/GenBank/DDBJ databases">
        <authorList>
            <person name="Lanie J.A."/>
            <person name="Ng W.-L."/>
            <person name="Kazmierczak K.M."/>
            <person name="Andrzejewski T.M."/>
            <person name="Davidsen T.M."/>
            <person name="Wayne K.J."/>
            <person name="Tettelin H."/>
            <person name="Glass J.I."/>
            <person name="Rusch D."/>
            <person name="Podicherti R."/>
            <person name="Tsui H.-C.T."/>
            <person name="Winkler M.E."/>
        </authorList>
    </citation>
    <scope>NUCLEOTIDE SEQUENCE</scope>
</reference>
<gene>
    <name evidence="2" type="ORF">METZ01_LOCUS341242</name>
</gene>
<feature type="transmembrane region" description="Helical" evidence="1">
    <location>
        <begin position="20"/>
        <end position="41"/>
    </location>
</feature>
<sequence length="77" mass="8239">MPETVMDNLINQKTQRLLPASLAALVGAIACVCVLTIPGNLTAQAMSRTQENIGQQVRQMVGDGTPQEIMERLSQSG</sequence>
<dbReference type="AlphaFoldDB" id="A0A382QU11"/>
<feature type="non-terminal residue" evidence="2">
    <location>
        <position position="77"/>
    </location>
</feature>